<proteinExistence type="predicted"/>
<dbReference type="InterPro" id="IPR036197">
    <property type="entry name" value="NarG-like_sf"/>
</dbReference>
<dbReference type="SUPFAM" id="SSF103501">
    <property type="entry name" value="Respiratory nitrate reductase 1 gamma chain"/>
    <property type="match status" value="2"/>
</dbReference>
<evidence type="ECO:0000256" key="3">
    <source>
        <dbReference type="ARBA" id="ARBA00023002"/>
    </source>
</evidence>
<dbReference type="SUPFAM" id="SSF46626">
    <property type="entry name" value="Cytochrome c"/>
    <property type="match status" value="1"/>
</dbReference>
<keyword evidence="6" id="KW-0472">Membrane</keyword>
<dbReference type="Gene3D" id="1.10.1060.10">
    <property type="entry name" value="Alpha-helical ferredoxin"/>
    <property type="match status" value="2"/>
</dbReference>
<dbReference type="Gene3D" id="1.20.950.20">
    <property type="entry name" value="Transmembrane di-heme cytochromes, Chain C"/>
    <property type="match status" value="2"/>
</dbReference>
<accession>A0A7K3NP22</accession>
<evidence type="ECO:0000256" key="2">
    <source>
        <dbReference type="ARBA" id="ARBA00022723"/>
    </source>
</evidence>
<evidence type="ECO:0000256" key="5">
    <source>
        <dbReference type="ARBA" id="ARBA00023014"/>
    </source>
</evidence>
<dbReference type="GO" id="GO:0009055">
    <property type="term" value="F:electron transfer activity"/>
    <property type="evidence" value="ECO:0007669"/>
    <property type="project" value="InterPro"/>
</dbReference>
<evidence type="ECO:0000256" key="6">
    <source>
        <dbReference type="SAM" id="Phobius"/>
    </source>
</evidence>
<evidence type="ECO:0000256" key="4">
    <source>
        <dbReference type="ARBA" id="ARBA00023004"/>
    </source>
</evidence>
<dbReference type="InterPro" id="IPR051460">
    <property type="entry name" value="HdrC_iron-sulfur_subunit"/>
</dbReference>
<keyword evidence="5" id="KW-0411">Iron-sulfur</keyword>
<reference evidence="8 9" key="1">
    <citation type="submission" date="2020-02" db="EMBL/GenBank/DDBJ databases">
        <title>Comparative genomics of sulfur disproportionating microorganisms.</title>
        <authorList>
            <person name="Ward L.M."/>
            <person name="Bertran E."/>
            <person name="Johnston D.T."/>
        </authorList>
    </citation>
    <scope>NUCLEOTIDE SEQUENCE [LARGE SCALE GENOMIC DNA]</scope>
    <source>
        <strain evidence="8 9">DSM 3696</strain>
    </source>
</reference>
<gene>
    <name evidence="8" type="ORF">G3N56_09370</name>
</gene>
<keyword evidence="1" id="KW-0004">4Fe-4S</keyword>
<evidence type="ECO:0000256" key="1">
    <source>
        <dbReference type="ARBA" id="ARBA00022485"/>
    </source>
</evidence>
<dbReference type="AlphaFoldDB" id="A0A7K3NP22"/>
<feature type="transmembrane region" description="Helical" evidence="6">
    <location>
        <begin position="130"/>
        <end position="149"/>
    </location>
</feature>
<name>A0A7K3NP22_9BACT</name>
<protein>
    <recommendedName>
        <fullName evidence="7">4Fe-4S ferredoxin-type domain-containing protein</fullName>
    </recommendedName>
</protein>
<dbReference type="GO" id="GO:0046872">
    <property type="term" value="F:metal ion binding"/>
    <property type="evidence" value="ECO:0007669"/>
    <property type="project" value="UniProtKB-KW"/>
</dbReference>
<feature type="transmembrane region" description="Helical" evidence="6">
    <location>
        <begin position="161"/>
        <end position="177"/>
    </location>
</feature>
<dbReference type="GO" id="GO:0051539">
    <property type="term" value="F:4 iron, 4 sulfur cluster binding"/>
    <property type="evidence" value="ECO:0007669"/>
    <property type="project" value="UniProtKB-KW"/>
</dbReference>
<keyword evidence="3" id="KW-0560">Oxidoreductase</keyword>
<sequence length="579" mass="63105">MSFFAMILWACLAVCLGGAAWRMGRWLAPDPSLAVPGLPPSRALAALLRSLSWREAVSAAPRLGLTFLIDILLQGHLLRKGSLWRWIMHFALFAGFSGLLFFHALENFISRPLFPGYEPTLDPWQFLRNLFGAMVALGLGIALSRRLFVRDMRRTSRFEDFFTLGVIGLIIASGFFLEGTKMVSPAAFERMATDYYPTPDAADLTALRAYWATEGGMAFPVARLPREAATPENLEKGRQISEMSCAPCHSPPGSAFVSAPLSRVLSRLQGPAGAGLTNALWWVHVLACLFALAWLPFGKLFHILSTPVGILLRGLDPGEEAARPNASAPLARAVGLDACTHCGICSRHCSVLPTFLALGTPEILPSEKLLSMRRLAGKSGKLTPAALAAFSEGGFVCTECMRCTVVCPSRINLQDLWLVSKREAARLGHPELAVRLRSYGPEVWEKLARRARPVARTLAASPSLLDNPETFAHCVQCSMCTGVCPIFRLPDIPAAEVDVSPHQLMNLVRMGLAEHALSANFLWNCTTCYKCQEHCPQGIRVADVLYELRNLAHARVEAAARAGLLDDGGLRDPKTGGRP</sequence>
<evidence type="ECO:0000313" key="8">
    <source>
        <dbReference type="EMBL" id="NDY56949.1"/>
    </source>
</evidence>
<dbReference type="InterPro" id="IPR017900">
    <property type="entry name" value="4Fe4S_Fe_S_CS"/>
</dbReference>
<feature type="domain" description="4Fe-4S ferredoxin-type" evidence="7">
    <location>
        <begin position="336"/>
        <end position="411"/>
    </location>
</feature>
<dbReference type="GO" id="GO:0005886">
    <property type="term" value="C:plasma membrane"/>
    <property type="evidence" value="ECO:0007669"/>
    <property type="project" value="TreeGrafter"/>
</dbReference>
<dbReference type="Pfam" id="PF13183">
    <property type="entry name" value="Fer4_8"/>
    <property type="match status" value="2"/>
</dbReference>
<dbReference type="GO" id="GO:0020037">
    <property type="term" value="F:heme binding"/>
    <property type="evidence" value="ECO:0007669"/>
    <property type="project" value="InterPro"/>
</dbReference>
<feature type="transmembrane region" description="Helical" evidence="6">
    <location>
        <begin position="90"/>
        <end position="110"/>
    </location>
</feature>
<evidence type="ECO:0000259" key="7">
    <source>
        <dbReference type="Pfam" id="PF13183"/>
    </source>
</evidence>
<dbReference type="PANTHER" id="PTHR43255">
    <property type="entry name" value="IRON-SULFUR-BINDING OXIDOREDUCTASE FADF-RELATED-RELATED"/>
    <property type="match status" value="1"/>
</dbReference>
<organism evidence="8 9">
    <name type="scientific">Desulfolutivibrio sulfodismutans</name>
    <dbReference type="NCBI Taxonomy" id="63561"/>
    <lineage>
        <taxon>Bacteria</taxon>
        <taxon>Pseudomonadati</taxon>
        <taxon>Thermodesulfobacteriota</taxon>
        <taxon>Desulfovibrionia</taxon>
        <taxon>Desulfovibrionales</taxon>
        <taxon>Desulfovibrionaceae</taxon>
        <taxon>Desulfolutivibrio</taxon>
    </lineage>
</organism>
<dbReference type="InterPro" id="IPR009051">
    <property type="entry name" value="Helical_ferredxn"/>
</dbReference>
<keyword evidence="4" id="KW-0408">Iron</keyword>
<dbReference type="PANTHER" id="PTHR43255:SF1">
    <property type="entry name" value="IRON-SULFUR-BINDING OXIDOREDUCTASE FADF-RELATED"/>
    <property type="match status" value="1"/>
</dbReference>
<keyword evidence="9" id="KW-1185">Reference proteome</keyword>
<dbReference type="Proteomes" id="UP000469724">
    <property type="component" value="Unassembled WGS sequence"/>
</dbReference>
<keyword evidence="6" id="KW-0812">Transmembrane</keyword>
<evidence type="ECO:0000313" key="9">
    <source>
        <dbReference type="Proteomes" id="UP000469724"/>
    </source>
</evidence>
<dbReference type="RefSeq" id="WP_163301996.1">
    <property type="nucleotide sequence ID" value="NZ_JAAGRQ010000032.1"/>
</dbReference>
<dbReference type="InterPro" id="IPR017896">
    <property type="entry name" value="4Fe4S_Fe-S-bd"/>
</dbReference>
<dbReference type="EMBL" id="JAAGRQ010000032">
    <property type="protein sequence ID" value="NDY56949.1"/>
    <property type="molecule type" value="Genomic_DNA"/>
</dbReference>
<dbReference type="InterPro" id="IPR036909">
    <property type="entry name" value="Cyt_c-like_dom_sf"/>
</dbReference>
<comment type="caution">
    <text evidence="8">The sequence shown here is derived from an EMBL/GenBank/DDBJ whole genome shotgun (WGS) entry which is preliminary data.</text>
</comment>
<dbReference type="GO" id="GO:0016491">
    <property type="term" value="F:oxidoreductase activity"/>
    <property type="evidence" value="ECO:0007669"/>
    <property type="project" value="UniProtKB-KW"/>
</dbReference>
<feature type="domain" description="4Fe-4S ferredoxin-type" evidence="7">
    <location>
        <begin position="472"/>
        <end position="539"/>
    </location>
</feature>
<keyword evidence="2" id="KW-0479">Metal-binding</keyword>
<dbReference type="SUPFAM" id="SSF46548">
    <property type="entry name" value="alpha-helical ferredoxin"/>
    <property type="match status" value="2"/>
</dbReference>
<dbReference type="PROSITE" id="PS00198">
    <property type="entry name" value="4FE4S_FER_1"/>
    <property type="match status" value="2"/>
</dbReference>
<keyword evidence="6" id="KW-1133">Transmembrane helix</keyword>